<name>A0A1B6M4F5_9HEMI</name>
<feature type="non-terminal residue" evidence="1">
    <location>
        <position position="1"/>
    </location>
</feature>
<accession>A0A1B6M4F5</accession>
<sequence length="153" mass="17331">VTTSTAEDFGIHIPPPKTIISDFELAIINSATAQFGPIVRGCLFHLCQNIFRRIQSEGLQRRYNDEEDRSIKKPSQMLAALAFLPRDDVPEAFDTLGNEVPDDFSPVLQYFDVTYVHGITARGRRQAVAPRHRPSTWNQYDAALVRQARTNNM</sequence>
<evidence type="ECO:0008006" key="2">
    <source>
        <dbReference type="Google" id="ProtNLM"/>
    </source>
</evidence>
<proteinExistence type="predicted"/>
<dbReference type="EMBL" id="GEBQ01009171">
    <property type="protein sequence ID" value="JAT30806.1"/>
    <property type="molecule type" value="Transcribed_RNA"/>
</dbReference>
<reference evidence="1" key="1">
    <citation type="submission" date="2015-11" db="EMBL/GenBank/DDBJ databases">
        <title>De novo transcriptome assembly of four potential Pierce s Disease insect vectors from Arizona vineyards.</title>
        <authorList>
            <person name="Tassone E.E."/>
        </authorList>
    </citation>
    <scope>NUCLEOTIDE SEQUENCE</scope>
</reference>
<evidence type="ECO:0000313" key="1">
    <source>
        <dbReference type="EMBL" id="JAT30806.1"/>
    </source>
</evidence>
<protein>
    <recommendedName>
        <fullName evidence="2">MULE transposase domain-containing protein</fullName>
    </recommendedName>
</protein>
<gene>
    <name evidence="1" type="ORF">g.6174</name>
</gene>
<organism evidence="1">
    <name type="scientific">Graphocephala atropunctata</name>
    <dbReference type="NCBI Taxonomy" id="36148"/>
    <lineage>
        <taxon>Eukaryota</taxon>
        <taxon>Metazoa</taxon>
        <taxon>Ecdysozoa</taxon>
        <taxon>Arthropoda</taxon>
        <taxon>Hexapoda</taxon>
        <taxon>Insecta</taxon>
        <taxon>Pterygota</taxon>
        <taxon>Neoptera</taxon>
        <taxon>Paraneoptera</taxon>
        <taxon>Hemiptera</taxon>
        <taxon>Auchenorrhyncha</taxon>
        <taxon>Membracoidea</taxon>
        <taxon>Cicadellidae</taxon>
        <taxon>Cicadellinae</taxon>
        <taxon>Cicadellini</taxon>
        <taxon>Graphocephala</taxon>
    </lineage>
</organism>
<dbReference type="AlphaFoldDB" id="A0A1B6M4F5"/>